<feature type="compositionally biased region" description="Basic residues" evidence="1">
    <location>
        <begin position="392"/>
        <end position="402"/>
    </location>
</feature>
<organism evidence="2 3">
    <name type="scientific">Extremus antarcticus</name>
    <dbReference type="NCBI Taxonomy" id="702011"/>
    <lineage>
        <taxon>Eukaryota</taxon>
        <taxon>Fungi</taxon>
        <taxon>Dikarya</taxon>
        <taxon>Ascomycota</taxon>
        <taxon>Pezizomycotina</taxon>
        <taxon>Dothideomycetes</taxon>
        <taxon>Dothideomycetidae</taxon>
        <taxon>Mycosphaerellales</taxon>
        <taxon>Extremaceae</taxon>
        <taxon>Extremus</taxon>
    </lineage>
</organism>
<evidence type="ECO:0000313" key="2">
    <source>
        <dbReference type="EMBL" id="KAK3054245.1"/>
    </source>
</evidence>
<dbReference type="InterPro" id="IPR013226">
    <property type="entry name" value="Pal1"/>
</dbReference>
<reference evidence="2" key="1">
    <citation type="submission" date="2023-04" db="EMBL/GenBank/DDBJ databases">
        <title>Black Yeasts Isolated from many extreme environments.</title>
        <authorList>
            <person name="Coleine C."/>
            <person name="Stajich J.E."/>
            <person name="Selbmann L."/>
        </authorList>
    </citation>
    <scope>NUCLEOTIDE SEQUENCE</scope>
    <source>
        <strain evidence="2">CCFEE 5312</strain>
    </source>
</reference>
<name>A0AAJ0DHN0_9PEZI</name>
<dbReference type="PANTHER" id="PTHR28307:SF1">
    <property type="entry name" value="PAL1 CELL MORPHOLOGY PROTEIN"/>
    <property type="match status" value="1"/>
</dbReference>
<dbReference type="AlphaFoldDB" id="A0AAJ0DHN0"/>
<evidence type="ECO:0000313" key="3">
    <source>
        <dbReference type="Proteomes" id="UP001271007"/>
    </source>
</evidence>
<dbReference type="PANTHER" id="PTHR28307">
    <property type="entry name" value="PROTEIN PAL1"/>
    <property type="match status" value="1"/>
</dbReference>
<feature type="compositionally biased region" description="Basic and acidic residues" evidence="1">
    <location>
        <begin position="285"/>
        <end position="298"/>
    </location>
</feature>
<dbReference type="Pfam" id="PF08316">
    <property type="entry name" value="Pal1"/>
    <property type="match status" value="1"/>
</dbReference>
<protein>
    <recommendedName>
        <fullName evidence="4">Pal1 cell morphology</fullName>
    </recommendedName>
</protein>
<feature type="region of interest" description="Disordered" evidence="1">
    <location>
        <begin position="359"/>
        <end position="402"/>
    </location>
</feature>
<comment type="caution">
    <text evidence="2">The sequence shown here is derived from an EMBL/GenBank/DDBJ whole genome shotgun (WGS) entry which is preliminary data.</text>
</comment>
<dbReference type="GO" id="GO:0005737">
    <property type="term" value="C:cytoplasm"/>
    <property type="evidence" value="ECO:0007669"/>
    <property type="project" value="TreeGrafter"/>
</dbReference>
<feature type="region of interest" description="Disordered" evidence="1">
    <location>
        <begin position="1"/>
        <end position="181"/>
    </location>
</feature>
<feature type="compositionally biased region" description="Polar residues" evidence="1">
    <location>
        <begin position="104"/>
        <end position="132"/>
    </location>
</feature>
<proteinExistence type="predicted"/>
<accession>A0AAJ0DHN0</accession>
<dbReference type="EMBL" id="JAWDJX010000012">
    <property type="protein sequence ID" value="KAK3054245.1"/>
    <property type="molecule type" value="Genomic_DNA"/>
</dbReference>
<keyword evidence="3" id="KW-1185">Reference proteome</keyword>
<sequence length="402" mass="43370">MAQAYDSKQGAAALVDPLNAPEPSAETGPGTHFGSTFAPAPTDATNRTNPSPPNSKNPFRSSMDKSPPSASKSGAKTSARSVSNNSPGPERFPDYRADAFSDYPKSSPSNRQRAGSHGQTPPSYHEATSSIENRPRRGSSLKERYPGDKSHQPLDVIRRDSKKAYRSPHLSKRSIPGADSIDKLDPAVGGIAYHHEGPYDAALLSRNRNPKTAPLVPLKDSNAEALKATPAENIKDALERHKPLDGTAVVPPGEQDRFGRVYQYQEGADVMHEPSSGDAGYKRWPGRDYDPEDLKGESEPSFSLGRAMQAHRIDENGIEMDDRAGIDESYHRAKRNGTLDERDPVTIAGGDGKYVDAEIANSNDTDLGNSRHGRHGSGSGGLVGGLKQRIGSLRHKGRSHEE</sequence>
<evidence type="ECO:0008006" key="4">
    <source>
        <dbReference type="Google" id="ProtNLM"/>
    </source>
</evidence>
<gene>
    <name evidence="2" type="ORF">LTR09_004513</name>
</gene>
<feature type="compositionally biased region" description="Basic and acidic residues" evidence="1">
    <location>
        <begin position="140"/>
        <end position="163"/>
    </location>
</feature>
<feature type="region of interest" description="Disordered" evidence="1">
    <location>
        <begin position="266"/>
        <end position="306"/>
    </location>
</feature>
<feature type="compositionally biased region" description="Low complexity" evidence="1">
    <location>
        <begin position="65"/>
        <end position="81"/>
    </location>
</feature>
<dbReference type="Proteomes" id="UP001271007">
    <property type="component" value="Unassembled WGS sequence"/>
</dbReference>
<evidence type="ECO:0000256" key="1">
    <source>
        <dbReference type="SAM" id="MobiDB-lite"/>
    </source>
</evidence>